<reference evidence="1 2" key="1">
    <citation type="submission" date="2019-08" db="EMBL/GenBank/DDBJ databases">
        <authorList>
            <person name="Peeters C."/>
        </authorList>
    </citation>
    <scope>NUCLEOTIDE SEQUENCE [LARGE SCALE GENOMIC DNA]</scope>
    <source>
        <strain evidence="1 2">LMG 30175</strain>
    </source>
</reference>
<evidence type="ECO:0000313" key="1">
    <source>
        <dbReference type="EMBL" id="VVE30351.1"/>
    </source>
</evidence>
<dbReference type="OrthoDB" id="8944458at2"/>
<proteinExistence type="predicted"/>
<keyword evidence="2" id="KW-1185">Reference proteome</keyword>
<sequence>MTSVSVSYKGCVILAQAELVGRGGTKVPAGDRQYVPLAMVARAVGSDHSLRALELFRTKGRVPIPNPYAAMMAAIQYATDLVDAMVAGLAVDGPAAVGEFDRGGVHWRWDLLNVAHDAALTQSSNEMR</sequence>
<organism evidence="1 2">
    <name type="scientific">Pandoraea terrae</name>
    <dbReference type="NCBI Taxonomy" id="1537710"/>
    <lineage>
        <taxon>Bacteria</taxon>
        <taxon>Pseudomonadati</taxon>
        <taxon>Pseudomonadota</taxon>
        <taxon>Betaproteobacteria</taxon>
        <taxon>Burkholderiales</taxon>
        <taxon>Burkholderiaceae</taxon>
        <taxon>Pandoraea</taxon>
    </lineage>
</organism>
<dbReference type="RefSeq" id="WP_150698347.1">
    <property type="nucleotide sequence ID" value="NZ_CABPRZ010000015.1"/>
</dbReference>
<dbReference type="Proteomes" id="UP000414233">
    <property type="component" value="Unassembled WGS sequence"/>
</dbReference>
<protein>
    <submittedName>
        <fullName evidence="1">Uncharacterized protein</fullName>
    </submittedName>
</protein>
<dbReference type="AlphaFoldDB" id="A0A5E4X1Y4"/>
<gene>
    <name evidence="1" type="ORF">PTE30175_03521</name>
</gene>
<name>A0A5E4X1Y4_9BURK</name>
<evidence type="ECO:0000313" key="2">
    <source>
        <dbReference type="Proteomes" id="UP000414233"/>
    </source>
</evidence>
<accession>A0A5E4X1Y4</accession>
<dbReference type="EMBL" id="CABPRZ010000015">
    <property type="protein sequence ID" value="VVE30351.1"/>
    <property type="molecule type" value="Genomic_DNA"/>
</dbReference>